<dbReference type="EMBL" id="HBGV01015273">
    <property type="protein sequence ID" value="CAD9508028.1"/>
    <property type="molecule type" value="Transcribed_RNA"/>
</dbReference>
<dbReference type="InterPro" id="IPR001610">
    <property type="entry name" value="PAC"/>
</dbReference>
<dbReference type="AlphaFoldDB" id="A0A7S2I3C2"/>
<protein>
    <recommendedName>
        <fullName evidence="4">PAS domain-containing protein</fullName>
    </recommendedName>
</protein>
<keyword evidence="2" id="KW-0288">FMN</keyword>
<dbReference type="InterPro" id="IPR035965">
    <property type="entry name" value="PAS-like_dom_sf"/>
</dbReference>
<keyword evidence="1" id="KW-0285">Flavoprotein</keyword>
<dbReference type="NCBIfam" id="TIGR00229">
    <property type="entry name" value="sensory_box"/>
    <property type="match status" value="1"/>
</dbReference>
<dbReference type="InterPro" id="IPR000014">
    <property type="entry name" value="PAS"/>
</dbReference>
<dbReference type="SUPFAM" id="SSF55785">
    <property type="entry name" value="PYP-like sensor domain (PAS domain)"/>
    <property type="match status" value="1"/>
</dbReference>
<evidence type="ECO:0000256" key="2">
    <source>
        <dbReference type="ARBA" id="ARBA00022643"/>
    </source>
</evidence>
<evidence type="ECO:0000256" key="1">
    <source>
        <dbReference type="ARBA" id="ARBA00022630"/>
    </source>
</evidence>
<reference evidence="5" key="1">
    <citation type="submission" date="2021-01" db="EMBL/GenBank/DDBJ databases">
        <authorList>
            <person name="Corre E."/>
            <person name="Pelletier E."/>
            <person name="Niang G."/>
            <person name="Scheremetjew M."/>
            <person name="Finn R."/>
            <person name="Kale V."/>
            <person name="Holt S."/>
            <person name="Cochrane G."/>
            <person name="Meng A."/>
            <person name="Brown T."/>
            <person name="Cohen L."/>
        </authorList>
    </citation>
    <scope>NUCLEOTIDE SEQUENCE</scope>
    <source>
        <strain evidence="5">CCMP826</strain>
    </source>
</reference>
<feature type="domain" description="PAS" evidence="4">
    <location>
        <begin position="71"/>
        <end position="117"/>
    </location>
</feature>
<dbReference type="SMART" id="SM00086">
    <property type="entry name" value="PAC"/>
    <property type="match status" value="1"/>
</dbReference>
<dbReference type="PROSITE" id="PS50112">
    <property type="entry name" value="PAS"/>
    <property type="match status" value="1"/>
</dbReference>
<dbReference type="Pfam" id="PF13426">
    <property type="entry name" value="PAS_9"/>
    <property type="match status" value="1"/>
</dbReference>
<keyword evidence="3" id="KW-0157">Chromophore</keyword>
<name>A0A7S2I3C2_9STRA</name>
<evidence type="ECO:0000313" key="5">
    <source>
        <dbReference type="EMBL" id="CAD9508028.1"/>
    </source>
</evidence>
<dbReference type="CDD" id="cd00130">
    <property type="entry name" value="PAS"/>
    <property type="match status" value="1"/>
</dbReference>
<accession>A0A7S2I3C2</accession>
<proteinExistence type="predicted"/>
<dbReference type="PANTHER" id="PTHR47429:SF2">
    <property type="entry name" value="PROTEIN TWIN LOV 1"/>
    <property type="match status" value="1"/>
</dbReference>
<organism evidence="5">
    <name type="scientific">Helicotheca tamesis</name>
    <dbReference type="NCBI Taxonomy" id="374047"/>
    <lineage>
        <taxon>Eukaryota</taxon>
        <taxon>Sar</taxon>
        <taxon>Stramenopiles</taxon>
        <taxon>Ochrophyta</taxon>
        <taxon>Bacillariophyta</taxon>
        <taxon>Mediophyceae</taxon>
        <taxon>Lithodesmiophycidae</taxon>
        <taxon>Lithodesmiales</taxon>
        <taxon>Lithodesmiaceae</taxon>
        <taxon>Helicotheca</taxon>
    </lineage>
</organism>
<gene>
    <name evidence="5" type="ORF">HTAM1171_LOCUS9415</name>
</gene>
<evidence type="ECO:0000259" key="4">
    <source>
        <dbReference type="PROSITE" id="PS50112"/>
    </source>
</evidence>
<dbReference type="Gene3D" id="3.30.450.20">
    <property type="entry name" value="PAS domain"/>
    <property type="match status" value="1"/>
</dbReference>
<dbReference type="GO" id="GO:0005634">
    <property type="term" value="C:nucleus"/>
    <property type="evidence" value="ECO:0007669"/>
    <property type="project" value="TreeGrafter"/>
</dbReference>
<evidence type="ECO:0000256" key="3">
    <source>
        <dbReference type="ARBA" id="ARBA00022991"/>
    </source>
</evidence>
<sequence>MTMEKAFLTISSTIFGSENDATNMQSPPPRQFQPEKQISERDSIIVDMLNSPGHEDVSFCVCDPDLADCPIIYVSSAFCTFTGYDHTEIEGKNCRFLQGPETEKSDVDRIRAAIKSEVATNVNLLNYKKDGTKFINEFFISPLRDENQKLLYFIGVQVEVPKQGPGQAPSNPGWVYTVGNHS</sequence>
<dbReference type="PANTHER" id="PTHR47429">
    <property type="entry name" value="PROTEIN TWIN LOV 1"/>
    <property type="match status" value="1"/>
</dbReference>